<evidence type="ECO:0000256" key="1">
    <source>
        <dbReference type="SAM" id="SignalP"/>
    </source>
</evidence>
<dbReference type="Pfam" id="PF25272">
    <property type="entry name" value="VERL_C"/>
    <property type="match status" value="1"/>
</dbReference>
<feature type="chain" id="PRO_5003007622" evidence="1">
    <location>
        <begin position="25"/>
        <end position="290"/>
    </location>
</feature>
<reference evidence="3" key="1">
    <citation type="journal article" date="2010" name="Mol. Biol. Evol.">
        <title>ZP domain proteins in the abalone egg coat include a paralog of VERL under positive selection that binds lysin and 18-kDa sperm proteins.</title>
        <authorList>
            <person name="Aagaard J.E."/>
            <person name="Vacquier V.D."/>
            <person name="Maccoss M.J."/>
            <person name="Swanson W.J."/>
        </authorList>
    </citation>
    <scope>NUCLEOTIDE SEQUENCE</scope>
</reference>
<feature type="domain" description="Vitelline envelope sperm lysin receptor C-terminal" evidence="2">
    <location>
        <begin position="47"/>
        <end position="275"/>
    </location>
</feature>
<evidence type="ECO:0000259" key="2">
    <source>
        <dbReference type="Pfam" id="PF25272"/>
    </source>
</evidence>
<feature type="signal peptide" evidence="1">
    <location>
        <begin position="1"/>
        <end position="24"/>
    </location>
</feature>
<keyword evidence="1" id="KW-0732">Signal</keyword>
<protein>
    <submittedName>
        <fullName evidence="3">Vitelline envelope zona pellucida domain protein 24</fullName>
    </submittedName>
</protein>
<dbReference type="OrthoDB" id="6127451at2759"/>
<accession>D0EL62</accession>
<organism evidence="3">
    <name type="scientific">Haliotis rufescens</name>
    <name type="common">California red abalone</name>
    <dbReference type="NCBI Taxonomy" id="6454"/>
    <lineage>
        <taxon>Eukaryota</taxon>
        <taxon>Metazoa</taxon>
        <taxon>Spiralia</taxon>
        <taxon>Lophotrochozoa</taxon>
        <taxon>Mollusca</taxon>
        <taxon>Gastropoda</taxon>
        <taxon>Vetigastropoda</taxon>
        <taxon>Lepetellida</taxon>
        <taxon>Haliotoidea</taxon>
        <taxon>Haliotidae</taxon>
        <taxon>Haliotis</taxon>
    </lineage>
</organism>
<evidence type="ECO:0000313" key="3">
    <source>
        <dbReference type="EMBL" id="ACX37434.1"/>
    </source>
</evidence>
<dbReference type="InterPro" id="IPR057371">
    <property type="entry name" value="VERL_C"/>
</dbReference>
<sequence length="290" mass="31754">MEALRGVLTLTVVALTLIVQEGYGRLDYISSVSSTCPENGDNVANLSVLTDLVDAQPYAVCQGRRTFLFFKVGAGKWGLRGHLTGDPLKVCVFNRKDDSRTYVLHVYVPLTGGIIISGEAPKVITCTYDNFGERESPKSTFSNSKQPLEGILSNKGKEANSTIDMYLSDVQNKRLVGKIRMGRYIQLQAELLGNYTDEVGLQAIGCYVKGKFSNYYVLLAGCGDGMIIKKTDGFTTKGRRTASPYFKAFKLVGTQTLDFRCTFVICAKNCDGSSCNYVEDPLMAKKGGTK</sequence>
<proteinExistence type="evidence at transcript level"/>
<dbReference type="EMBL" id="GQ851915">
    <property type="protein sequence ID" value="ACX37434.1"/>
    <property type="molecule type" value="mRNA"/>
</dbReference>
<dbReference type="AlphaFoldDB" id="D0EL62"/>
<gene>
    <name evidence="3" type="primary">VEZP24</name>
</gene>
<name>D0EL62_HALRU</name>